<organism evidence="2 3">
    <name type="scientific">Sphingosinicella soli</name>
    <dbReference type="NCBI Taxonomy" id="333708"/>
    <lineage>
        <taxon>Bacteria</taxon>
        <taxon>Pseudomonadati</taxon>
        <taxon>Pseudomonadota</taxon>
        <taxon>Alphaproteobacteria</taxon>
        <taxon>Sphingomonadales</taxon>
        <taxon>Sphingosinicellaceae</taxon>
        <taxon>Sphingosinicella</taxon>
    </lineage>
</organism>
<comment type="caution">
    <text evidence="2">The sequence shown here is derived from an EMBL/GenBank/DDBJ whole genome shotgun (WGS) entry which is preliminary data.</text>
</comment>
<accession>A0A7W7B2H8</accession>
<keyword evidence="3" id="KW-1185">Reference proteome</keyword>
<keyword evidence="1" id="KW-1133">Transmembrane helix</keyword>
<keyword evidence="1" id="KW-0472">Membrane</keyword>
<evidence type="ECO:0000313" key="2">
    <source>
        <dbReference type="EMBL" id="MBB4631908.1"/>
    </source>
</evidence>
<reference evidence="2 3" key="1">
    <citation type="submission" date="2020-08" db="EMBL/GenBank/DDBJ databases">
        <title>Genomic Encyclopedia of Type Strains, Phase IV (KMG-IV): sequencing the most valuable type-strain genomes for metagenomic binning, comparative biology and taxonomic classification.</title>
        <authorList>
            <person name="Goeker M."/>
        </authorList>
    </citation>
    <scope>NUCLEOTIDE SEQUENCE [LARGE SCALE GENOMIC DNA]</scope>
    <source>
        <strain evidence="2 3">DSM 17328</strain>
    </source>
</reference>
<dbReference type="AlphaFoldDB" id="A0A7W7B2H8"/>
<dbReference type="RefSeq" id="WP_184067440.1">
    <property type="nucleotide sequence ID" value="NZ_JACHNZ010000014.1"/>
</dbReference>
<sequence>MKVYIAIRDWVDRQWRAPGLRFKILLLPAMLPLLLIPVTGNTPTLTMTVCVWFIGWNLFVFWRYWIFLKVVSRKADEQYDKVGKFNLANEYHDTESATAAGERKRRG</sequence>
<feature type="transmembrane region" description="Helical" evidence="1">
    <location>
        <begin position="20"/>
        <end position="39"/>
    </location>
</feature>
<dbReference type="Proteomes" id="UP000566324">
    <property type="component" value="Unassembled WGS sequence"/>
</dbReference>
<evidence type="ECO:0000256" key="1">
    <source>
        <dbReference type="SAM" id="Phobius"/>
    </source>
</evidence>
<dbReference type="EMBL" id="JACHNZ010000014">
    <property type="protein sequence ID" value="MBB4631908.1"/>
    <property type="molecule type" value="Genomic_DNA"/>
</dbReference>
<name>A0A7W7B2H8_9SPHN</name>
<proteinExistence type="predicted"/>
<keyword evidence="1" id="KW-0812">Transmembrane</keyword>
<evidence type="ECO:0000313" key="3">
    <source>
        <dbReference type="Proteomes" id="UP000566324"/>
    </source>
</evidence>
<feature type="transmembrane region" description="Helical" evidence="1">
    <location>
        <begin position="45"/>
        <end position="65"/>
    </location>
</feature>
<protein>
    <submittedName>
        <fullName evidence="2">Uncharacterized protein</fullName>
    </submittedName>
</protein>
<gene>
    <name evidence="2" type="ORF">GGQ98_001524</name>
</gene>